<proteinExistence type="predicted"/>
<evidence type="ECO:0000313" key="4">
    <source>
        <dbReference type="Proteomes" id="UP000232688"/>
    </source>
</evidence>
<reference evidence="3 4" key="1">
    <citation type="submission" date="2017-10" db="EMBL/GenBank/DDBJ databases">
        <title>Extensive intraspecific genome diversity in a model arbuscular mycorrhizal fungus.</title>
        <authorList>
            <person name="Chen E.C.H."/>
            <person name="Morin E."/>
            <person name="Baudet D."/>
            <person name="Noel J."/>
            <person name="Ndikumana S."/>
            <person name="Charron P."/>
            <person name="St-Onge C."/>
            <person name="Giorgi J."/>
            <person name="Grigoriev I.V."/>
            <person name="Roux C."/>
            <person name="Martin F.M."/>
            <person name="Corradi N."/>
        </authorList>
    </citation>
    <scope>NUCLEOTIDE SEQUENCE [LARGE SCALE GENOMIC DNA]</scope>
    <source>
        <strain evidence="3 4">A1</strain>
    </source>
</reference>
<keyword evidence="2" id="KW-0732">Signal</keyword>
<reference evidence="3 4" key="2">
    <citation type="submission" date="2017-10" db="EMBL/GenBank/DDBJ databases">
        <title>Genome analyses suggest a sexual origin of heterokaryosis in a supposedly ancient asexual fungus.</title>
        <authorList>
            <person name="Corradi N."/>
            <person name="Sedzielewska K."/>
            <person name="Noel J."/>
            <person name="Charron P."/>
            <person name="Farinelli L."/>
            <person name="Marton T."/>
            <person name="Kruger M."/>
            <person name="Pelin A."/>
            <person name="Brachmann A."/>
            <person name="Corradi N."/>
        </authorList>
    </citation>
    <scope>NUCLEOTIDE SEQUENCE [LARGE SCALE GENOMIC DNA]</scope>
    <source>
        <strain evidence="3 4">A1</strain>
    </source>
</reference>
<dbReference type="Proteomes" id="UP000232688">
    <property type="component" value="Unassembled WGS sequence"/>
</dbReference>
<comment type="caution">
    <text evidence="3">The sequence shown here is derived from an EMBL/GenBank/DDBJ whole genome shotgun (WGS) entry which is preliminary data.</text>
</comment>
<sequence length="254" mass="28067">MKRILYAMFVGALVVHLLNNRTNNTRPDTSRHNNRPNDINNNNIPSNNGSSGTIQPPPKPHPNSSTHTSSSDNSAYTLPQHIIDELKAQIKDIAATLKSLDETVSWMQDTITHHDYRISELESMMNYDNNNPGDSDLYPPHDNQETHSYDNGWDDASVHDTNSGFNLPPHTSPSLMDTSPDASFSALDPNSVLSRRHVPLPNSRSTIAPDANASRLQSEIFNVTNTQKNLSAQLGSIMEKLDSFSPSKPSPSND</sequence>
<dbReference type="VEuPathDB" id="FungiDB:RhiirFUN_015705"/>
<evidence type="ECO:0000313" key="3">
    <source>
        <dbReference type="EMBL" id="PKC53573.1"/>
    </source>
</evidence>
<dbReference type="VEuPathDB" id="FungiDB:FUN_019117"/>
<name>A0A2N0QRA1_9GLOM</name>
<evidence type="ECO:0000256" key="1">
    <source>
        <dbReference type="SAM" id="MobiDB-lite"/>
    </source>
</evidence>
<dbReference type="EMBL" id="LLXH01004091">
    <property type="protein sequence ID" value="PKC53573.1"/>
    <property type="molecule type" value="Genomic_DNA"/>
</dbReference>
<feature type="compositionally biased region" description="Low complexity" evidence="1">
    <location>
        <begin position="62"/>
        <end position="74"/>
    </location>
</feature>
<dbReference type="AlphaFoldDB" id="A0A2N0QRA1"/>
<dbReference type="VEuPathDB" id="FungiDB:RhiirA1_479036"/>
<organism evidence="3 4">
    <name type="scientific">Rhizophagus irregularis</name>
    <dbReference type="NCBI Taxonomy" id="588596"/>
    <lineage>
        <taxon>Eukaryota</taxon>
        <taxon>Fungi</taxon>
        <taxon>Fungi incertae sedis</taxon>
        <taxon>Mucoromycota</taxon>
        <taxon>Glomeromycotina</taxon>
        <taxon>Glomeromycetes</taxon>
        <taxon>Glomerales</taxon>
        <taxon>Glomeraceae</taxon>
        <taxon>Rhizophagus</taxon>
    </lineage>
</organism>
<feature type="compositionally biased region" description="Low complexity" evidence="1">
    <location>
        <begin position="36"/>
        <end position="52"/>
    </location>
</feature>
<feature type="chain" id="PRO_5014657766" evidence="2">
    <location>
        <begin position="21"/>
        <end position="254"/>
    </location>
</feature>
<protein>
    <submittedName>
        <fullName evidence="3">Uncharacterized protein</fullName>
    </submittedName>
</protein>
<feature type="signal peptide" evidence="2">
    <location>
        <begin position="1"/>
        <end position="20"/>
    </location>
</feature>
<evidence type="ECO:0000256" key="2">
    <source>
        <dbReference type="SAM" id="SignalP"/>
    </source>
</evidence>
<accession>A0A2N0QRA1</accession>
<gene>
    <name evidence="3" type="ORF">RhiirA1_479036</name>
</gene>
<feature type="region of interest" description="Disordered" evidence="1">
    <location>
        <begin position="22"/>
        <end position="75"/>
    </location>
</feature>